<keyword evidence="2" id="KW-0719">Serine esterase</keyword>
<evidence type="ECO:0000256" key="7">
    <source>
        <dbReference type="ARBA" id="ARBA00023157"/>
    </source>
</evidence>
<comment type="similarity">
    <text evidence="1 8">Belongs to the tannase family.</text>
</comment>
<dbReference type="GO" id="GO:0046872">
    <property type="term" value="F:metal ion binding"/>
    <property type="evidence" value="ECO:0007669"/>
    <property type="project" value="UniProtKB-KW"/>
</dbReference>
<keyword evidence="10" id="KW-1185">Reference proteome</keyword>
<dbReference type="GO" id="GO:0030600">
    <property type="term" value="F:feruloyl esterase activity"/>
    <property type="evidence" value="ECO:0007669"/>
    <property type="project" value="UniProtKB-ARBA"/>
</dbReference>
<evidence type="ECO:0000313" key="10">
    <source>
        <dbReference type="Proteomes" id="UP001056384"/>
    </source>
</evidence>
<dbReference type="InterPro" id="IPR011118">
    <property type="entry name" value="Tannase/feruloyl_esterase"/>
</dbReference>
<evidence type="ECO:0000256" key="1">
    <source>
        <dbReference type="ARBA" id="ARBA00006249"/>
    </source>
</evidence>
<evidence type="ECO:0000256" key="5">
    <source>
        <dbReference type="ARBA" id="ARBA00022801"/>
    </source>
</evidence>
<evidence type="ECO:0000256" key="4">
    <source>
        <dbReference type="ARBA" id="ARBA00022729"/>
    </source>
</evidence>
<gene>
    <name evidence="9" type="ORF">Slin15195_G105640</name>
</gene>
<feature type="signal peptide" evidence="8">
    <location>
        <begin position="1"/>
        <end position="19"/>
    </location>
</feature>
<evidence type="ECO:0000313" key="9">
    <source>
        <dbReference type="EMBL" id="USW57245.1"/>
    </source>
</evidence>
<dbReference type="SUPFAM" id="SSF53474">
    <property type="entry name" value="alpha/beta-Hydrolases"/>
    <property type="match status" value="1"/>
</dbReference>
<keyword evidence="7" id="KW-1015">Disulfide bond</keyword>
<dbReference type="AlphaFoldDB" id="A0A9Q9AY37"/>
<organism evidence="9 10">
    <name type="scientific">Septoria linicola</name>
    <dbReference type="NCBI Taxonomy" id="215465"/>
    <lineage>
        <taxon>Eukaryota</taxon>
        <taxon>Fungi</taxon>
        <taxon>Dikarya</taxon>
        <taxon>Ascomycota</taxon>
        <taxon>Pezizomycotina</taxon>
        <taxon>Dothideomycetes</taxon>
        <taxon>Dothideomycetidae</taxon>
        <taxon>Mycosphaerellales</taxon>
        <taxon>Mycosphaerellaceae</taxon>
        <taxon>Septoria</taxon>
    </lineage>
</organism>
<dbReference type="PANTHER" id="PTHR33938">
    <property type="entry name" value="FERULOYL ESTERASE B-RELATED"/>
    <property type="match status" value="1"/>
</dbReference>
<dbReference type="PANTHER" id="PTHR33938:SF7">
    <property type="entry name" value="CARBOXYLIC ESTER HYDROLASE"/>
    <property type="match status" value="1"/>
</dbReference>
<dbReference type="Proteomes" id="UP001056384">
    <property type="component" value="Chromosome 9"/>
</dbReference>
<feature type="chain" id="PRO_5040542645" description="Carboxylic ester hydrolase" evidence="8">
    <location>
        <begin position="20"/>
        <end position="608"/>
    </location>
</feature>
<sequence length="608" mass="65204">MRQFSQTALAAGLIAATRASPLVARTSNSISLAEICTVANVQAALPGNGTLLGLNLLPTAVTASAVYNATTGGGMMKRQAGPSSSSSSETVTYCNVTITYTHTGKGDEIVVKYAFPQPSDFSNRFYVAGGGGFSLSSDATGGLTYGAVGGATSAGYDAFDNSYDEVVLYGNGTINWDATYAFGYTALGEMTKIGKYITKGFYGMGDEDKVYTYYEGCSDGGREGMSQVQRWGEEYDGAITGAPAFRFAQQQVHHVYPATIEHTMGHYPPPCALAKIVNATIAACDPLDGRTDGVISRTDLCKLNFNLSSIIGESYYCAAETSSSLGFGFSRMAKRQAQGSQSSNNPAQNGTVTAADVAVAQAVYDGLHNSAGERAYLSWQIGSELSDGDPTYDNTTSSWTLSIPSTDGEYVTKFVQLLDLDNLSDLEGVTYDTLVEWMNIGMFRYLDSLQTTLPDLTPFQSSGGKLLHYHGESDPSIPAASSVHYWQSVRSIMYPNLTEPEAENALSDWYQFYLIPGAAHCGANSLQPGPYPQDNMQTMIDWVENGIKPSRLNATVSSGNNAGEVQALCQWPARPLWSGNSTAFDCVNDEASIESWTYEFPAFKVPVY</sequence>
<dbReference type="EC" id="3.1.1.-" evidence="8"/>
<name>A0A9Q9AY37_9PEZI</name>
<accession>A0A9Q9AY37</accession>
<keyword evidence="4 8" id="KW-0732">Signal</keyword>
<keyword evidence="6" id="KW-0106">Calcium</keyword>
<keyword evidence="3" id="KW-0479">Metal-binding</keyword>
<dbReference type="Pfam" id="PF07519">
    <property type="entry name" value="Tannase"/>
    <property type="match status" value="1"/>
</dbReference>
<proteinExistence type="inferred from homology"/>
<evidence type="ECO:0000256" key="3">
    <source>
        <dbReference type="ARBA" id="ARBA00022723"/>
    </source>
</evidence>
<dbReference type="EMBL" id="CP099426">
    <property type="protein sequence ID" value="USW57245.1"/>
    <property type="molecule type" value="Genomic_DNA"/>
</dbReference>
<evidence type="ECO:0000256" key="8">
    <source>
        <dbReference type="RuleBase" id="RU361238"/>
    </source>
</evidence>
<reference evidence="9" key="1">
    <citation type="submission" date="2022-06" db="EMBL/GenBank/DDBJ databases">
        <title>Complete genome sequences of two strains of the flax pathogen Septoria linicola.</title>
        <authorList>
            <person name="Lapalu N."/>
            <person name="Simon A."/>
            <person name="Demenou B."/>
            <person name="Paumier D."/>
            <person name="Guillot M.-P."/>
            <person name="Gout L."/>
            <person name="Valade R."/>
        </authorList>
    </citation>
    <scope>NUCLEOTIDE SEQUENCE</scope>
    <source>
        <strain evidence="9">SE15195</strain>
    </source>
</reference>
<keyword evidence="5 8" id="KW-0378">Hydrolase</keyword>
<evidence type="ECO:0000256" key="6">
    <source>
        <dbReference type="ARBA" id="ARBA00022837"/>
    </source>
</evidence>
<dbReference type="InterPro" id="IPR029058">
    <property type="entry name" value="AB_hydrolase_fold"/>
</dbReference>
<protein>
    <recommendedName>
        <fullName evidence="8">Carboxylic ester hydrolase</fullName>
        <ecNumber evidence="8">3.1.1.-</ecNumber>
    </recommendedName>
</protein>
<evidence type="ECO:0000256" key="2">
    <source>
        <dbReference type="ARBA" id="ARBA00022487"/>
    </source>
</evidence>